<protein>
    <submittedName>
        <fullName evidence="2">Uncharacterized protein</fullName>
    </submittedName>
</protein>
<dbReference type="EMBL" id="BGZK01000664">
    <property type="protein sequence ID" value="GBP55290.1"/>
    <property type="molecule type" value="Genomic_DNA"/>
</dbReference>
<feature type="region of interest" description="Disordered" evidence="1">
    <location>
        <begin position="37"/>
        <end position="74"/>
    </location>
</feature>
<proteinExistence type="predicted"/>
<evidence type="ECO:0000313" key="3">
    <source>
        <dbReference type="Proteomes" id="UP000299102"/>
    </source>
</evidence>
<comment type="caution">
    <text evidence="2">The sequence shown here is derived from an EMBL/GenBank/DDBJ whole genome shotgun (WGS) entry which is preliminary data.</text>
</comment>
<organism evidence="2 3">
    <name type="scientific">Eumeta variegata</name>
    <name type="common">Bagworm moth</name>
    <name type="synonym">Eumeta japonica</name>
    <dbReference type="NCBI Taxonomy" id="151549"/>
    <lineage>
        <taxon>Eukaryota</taxon>
        <taxon>Metazoa</taxon>
        <taxon>Ecdysozoa</taxon>
        <taxon>Arthropoda</taxon>
        <taxon>Hexapoda</taxon>
        <taxon>Insecta</taxon>
        <taxon>Pterygota</taxon>
        <taxon>Neoptera</taxon>
        <taxon>Endopterygota</taxon>
        <taxon>Lepidoptera</taxon>
        <taxon>Glossata</taxon>
        <taxon>Ditrysia</taxon>
        <taxon>Tineoidea</taxon>
        <taxon>Psychidae</taxon>
        <taxon>Oiketicinae</taxon>
        <taxon>Eumeta</taxon>
    </lineage>
</organism>
<evidence type="ECO:0000313" key="2">
    <source>
        <dbReference type="EMBL" id="GBP55290.1"/>
    </source>
</evidence>
<accession>A0A4C1WWM5</accession>
<feature type="compositionally biased region" description="Basic residues" evidence="1">
    <location>
        <begin position="47"/>
        <end position="61"/>
    </location>
</feature>
<sequence>MQSRGRAQEPSQCLVFEAVPDAATGVHGKPSVRLARSKRLNLALPGRSHRSRPPSRRRRYVTYRDRDRDPNRERAGGEFHAAQCLVRFRIIVYQLTFNEILTTADFIRRSL</sequence>
<dbReference type="AlphaFoldDB" id="A0A4C1WWM5"/>
<name>A0A4C1WWM5_EUMVA</name>
<keyword evidence="3" id="KW-1185">Reference proteome</keyword>
<dbReference type="Proteomes" id="UP000299102">
    <property type="component" value="Unassembled WGS sequence"/>
</dbReference>
<reference evidence="2 3" key="1">
    <citation type="journal article" date="2019" name="Commun. Biol.">
        <title>The bagworm genome reveals a unique fibroin gene that provides high tensile strength.</title>
        <authorList>
            <person name="Kono N."/>
            <person name="Nakamura H."/>
            <person name="Ohtoshi R."/>
            <person name="Tomita M."/>
            <person name="Numata K."/>
            <person name="Arakawa K."/>
        </authorList>
    </citation>
    <scope>NUCLEOTIDE SEQUENCE [LARGE SCALE GENOMIC DNA]</scope>
</reference>
<evidence type="ECO:0000256" key="1">
    <source>
        <dbReference type="SAM" id="MobiDB-lite"/>
    </source>
</evidence>
<gene>
    <name evidence="2" type="ORF">EVAR_24486_1</name>
</gene>
<feature type="compositionally biased region" description="Basic and acidic residues" evidence="1">
    <location>
        <begin position="62"/>
        <end position="74"/>
    </location>
</feature>